<evidence type="ECO:0000259" key="9">
    <source>
        <dbReference type="Pfam" id="PF04983"/>
    </source>
</evidence>
<feature type="domain" description="RNA polymerase Rpb1" evidence="9">
    <location>
        <begin position="18"/>
        <end position="98"/>
    </location>
</feature>
<dbReference type="InterPro" id="IPR007066">
    <property type="entry name" value="RNA_pol_Rpb1_3"/>
</dbReference>
<dbReference type="Gene3D" id="1.10.132.30">
    <property type="match status" value="1"/>
</dbReference>
<sequence length="1481" mass="168725">MKQVSKRIIDLFGTETSRFCPENSLSLQNTTEYDLLQKKVKHLIFYNAPFDKNNLKQLVAWVLDVYGEQTTLNFLEELKEVGFHHATKAGVSIGLDDLQISQQKSTLMSNALSQIYHIETQLLSGRIDGVEKAQKMFDIWNQTSDLLRQTAINYFRTTNVLNPIYMMAFSGARGNISQVRQLVAMRGLMADPQGNILEFPIQSNFREGLTLTEYFISCYGARKGLVDTALRTATAGYLTRRLVYAVQHIVVGMTDCGSKRGISRHTPLLEHRILGRVLSKDVSFIAQSGIGRLHDLPSTRPNTIIQYKRNDTISKLMAQQFSVASIDTEGNPLKIRIRSPLTCLAYQSVCQLCYGWDLSQGNLVEIGEAVGIIAGQSVGEPGTQLTMRTFHTGGVGVLAANSLTSIYAPFSGTIRFFQTIPGHFIRTPYGHIAYMLKYTPRAPQRILCEIQTSLPGLHFTILEKDLPPGSIVFVKEGEYIQTGHLLGQAAPTESQVSQLPEIQTPVRAPFDGEIFIEKNMRLQKGGHWDFRTFWLFASQHIYANRPGWSLKPLSTYLSHSARFRLKIKNIAREGDHITISSPVFEYQLSVLQQNQLKQVENHIGFGQTQLAFTANSALYKQGFYSFTLQKSGFQLIVGPELFYKSSNTANLGISFVFYPLSTTSANTLWDVNQWFEKVYFTFPNTCETVENRMQSFEQLNVGNHHSSIVFSEFALTAPTPTSLNTKNWPIGSVFWSNKIDTRFSKKKEKSYLFLYKNRSTDRYTEFYVDSQSKKHNSLTDFAQFSIKNCLEEVFGSPSSISRQSIWPYVSGASTLNEQIEKCFRKKIHIKKEIPSQFVAMTKSQFKKTRLKTQGLASIYKSPLGEWKQTKLVFERYFKQKSVGTKSSTNENFVHYKKAVILHAYQEKCIFKNKRYSCLPKYILETETYSLKPRTYSCIIKVNEYTIPNKKTFITKWMNSLVSRNNQYSRSTVSIKSTRTQNNFQVPSRFLSVLQQSHTSRLQVESSLLCIANQSQQCPLKISVTIPTGSKYSRVTRFVGHQIQNRSSFSWGIAYSVFTYKHFQGVVNSDTLFQTFENHIVTPEFSLSTWRQKAGLYGQITRITTKKSKRCISVLENPHRIKIAVPVLTGVSESKKYFSPGQIIRWGEEILPGQAVPVSGQIIASHPLYLVIRRGFPFLPPLYDPIGYSPDKIAHTQTRELLEKNDVILTLKSRQLQTEDIVQGIPKIEQLFEARSTRARGQANSYDTLQNRAFKVAAKRPFAQAIRISIRQIQERLIKDILHAYSSQGVKLAEKHVELLVREMTSRVRVIDPGDSQFLPGEIVLRTRIENVNKKLLQLNVLENDLNSKTIDSDNSNIALIDKFNLPKNQINLEIEKRPHGAKYKSAIYQPLVLGLTRSAMYSNSFLVAASFQEVSRVLLRNAVLRKTDFLQGLHENVMVGQLLPAGTGRLLRKRHDRQQHNLTLTTLRRQNQFIYKKNRLK</sequence>
<dbReference type="GO" id="GO:0006351">
    <property type="term" value="P:DNA-templated transcription"/>
    <property type="evidence" value="ECO:0007669"/>
    <property type="project" value="InterPro"/>
</dbReference>
<evidence type="ECO:0000256" key="7">
    <source>
        <dbReference type="ARBA" id="ARBA00022833"/>
    </source>
</evidence>
<keyword evidence="2" id="KW-0240">DNA-directed RNA polymerase</keyword>
<keyword evidence="5" id="KW-0548">Nucleotidyltransferase</keyword>
<evidence type="ECO:0000259" key="11">
    <source>
        <dbReference type="Pfam" id="PF05000"/>
    </source>
</evidence>
<evidence type="ECO:0000313" key="12">
    <source>
        <dbReference type="EMBL" id="AIT95531.1"/>
    </source>
</evidence>
<dbReference type="CDD" id="cd02655">
    <property type="entry name" value="RNAP_beta'_C"/>
    <property type="match status" value="1"/>
</dbReference>
<dbReference type="GO" id="GO:0003677">
    <property type="term" value="F:DNA binding"/>
    <property type="evidence" value="ECO:0007669"/>
    <property type="project" value="InterPro"/>
</dbReference>
<evidence type="ECO:0000256" key="2">
    <source>
        <dbReference type="ARBA" id="ARBA00022478"/>
    </source>
</evidence>
<dbReference type="PANTHER" id="PTHR19376">
    <property type="entry name" value="DNA-DIRECTED RNA POLYMERASE"/>
    <property type="match status" value="1"/>
</dbReference>
<feature type="domain" description="RNA polymerase Rpb1" evidence="10">
    <location>
        <begin position="208"/>
        <end position="1315"/>
    </location>
</feature>
<geneLocation type="chloroplast" evidence="12"/>
<dbReference type="Pfam" id="PF05000">
    <property type="entry name" value="RNA_pol_Rpb1_4"/>
    <property type="match status" value="1"/>
</dbReference>
<organism evidence="12">
    <name type="scientific">Pseudochloris wilhelmii</name>
    <dbReference type="NCBI Taxonomy" id="1418016"/>
    <lineage>
        <taxon>Eukaryota</taxon>
        <taxon>Viridiplantae</taxon>
        <taxon>Chlorophyta</taxon>
        <taxon>core chlorophytes</taxon>
        <taxon>Trebouxiophyceae</taxon>
        <taxon>Chlorellales</taxon>
        <taxon>Chlorellaceae</taxon>
        <taxon>Pseudochloris</taxon>
    </lineage>
</organism>
<keyword evidence="4" id="KW-0808">Transferase</keyword>
<dbReference type="Gene3D" id="1.10.274.100">
    <property type="entry name" value="RNA polymerase Rpb1, domain 3"/>
    <property type="match status" value="1"/>
</dbReference>
<dbReference type="Pfam" id="PF04983">
    <property type="entry name" value="RNA_pol_Rpb1_3"/>
    <property type="match status" value="1"/>
</dbReference>
<dbReference type="InterPro" id="IPR038120">
    <property type="entry name" value="Rpb1_funnel_sf"/>
</dbReference>
<dbReference type="InterPro" id="IPR045867">
    <property type="entry name" value="DNA-dir_RpoC_beta_prime"/>
</dbReference>
<dbReference type="PANTHER" id="PTHR19376:SF68">
    <property type="entry name" value="DNA-DIRECTED RNA POLYMERASE SUBUNIT BETA"/>
    <property type="match status" value="1"/>
</dbReference>
<proteinExistence type="predicted"/>
<evidence type="ECO:0000256" key="8">
    <source>
        <dbReference type="ARBA" id="ARBA00023163"/>
    </source>
</evidence>
<evidence type="ECO:0000256" key="3">
    <source>
        <dbReference type="ARBA" id="ARBA00022640"/>
    </source>
</evidence>
<evidence type="ECO:0000256" key="4">
    <source>
        <dbReference type="ARBA" id="ARBA00022679"/>
    </source>
</evidence>
<protein>
    <recommendedName>
        <fullName evidence="1">DNA-directed RNA polymerase</fullName>
        <ecNumber evidence="1">2.7.7.6</ecNumber>
    </recommendedName>
</protein>
<evidence type="ECO:0000256" key="6">
    <source>
        <dbReference type="ARBA" id="ARBA00022723"/>
    </source>
</evidence>
<keyword evidence="8" id="KW-0804">Transcription</keyword>
<dbReference type="GO" id="GO:0003899">
    <property type="term" value="F:DNA-directed RNA polymerase activity"/>
    <property type="evidence" value="ECO:0007669"/>
    <property type="project" value="UniProtKB-EC"/>
</dbReference>
<evidence type="ECO:0000256" key="5">
    <source>
        <dbReference type="ARBA" id="ARBA00022695"/>
    </source>
</evidence>
<keyword evidence="7" id="KW-0862">Zinc</keyword>
<dbReference type="InterPro" id="IPR042102">
    <property type="entry name" value="RNA_pol_Rpb1_3_sf"/>
</dbReference>
<evidence type="ECO:0000256" key="1">
    <source>
        <dbReference type="ARBA" id="ARBA00012418"/>
    </source>
</evidence>
<dbReference type="GO" id="GO:0000428">
    <property type="term" value="C:DNA-directed RNA polymerase complex"/>
    <property type="evidence" value="ECO:0007669"/>
    <property type="project" value="UniProtKB-KW"/>
</dbReference>
<dbReference type="EMBL" id="KM462886">
    <property type="protein sequence ID" value="AIT95531.1"/>
    <property type="molecule type" value="Genomic_DNA"/>
</dbReference>
<dbReference type="GO" id="GO:0046872">
    <property type="term" value="F:metal ion binding"/>
    <property type="evidence" value="ECO:0007669"/>
    <property type="project" value="UniProtKB-KW"/>
</dbReference>
<dbReference type="InterPro" id="IPR007083">
    <property type="entry name" value="RNA_pol_Rpb1_4"/>
</dbReference>
<reference evidence="12" key="1">
    <citation type="journal article" date="2014" name="BMC Evol. Biol.">
        <title>Chloroplast phylogenomic analysis resolves deep-level relationships within the green algal class Trebouxiophyceae.</title>
        <authorList>
            <person name="Lemieux C."/>
            <person name="Otis C."/>
            <person name="Turmel M."/>
        </authorList>
    </citation>
    <scope>NUCLEOTIDE SEQUENCE</scope>
</reference>
<feature type="domain" description="RNA polymerase Rpb1" evidence="11">
    <location>
        <begin position="130"/>
        <end position="205"/>
    </location>
</feature>
<dbReference type="Gene3D" id="1.10.1790.20">
    <property type="match status" value="1"/>
</dbReference>
<keyword evidence="6" id="KW-0479">Metal-binding</keyword>
<evidence type="ECO:0000259" key="10">
    <source>
        <dbReference type="Pfam" id="PF04998"/>
    </source>
</evidence>
<dbReference type="Gene3D" id="1.10.150.390">
    <property type="match status" value="1"/>
</dbReference>
<dbReference type="SUPFAM" id="SSF64484">
    <property type="entry name" value="beta and beta-prime subunits of DNA dependent RNA-polymerase"/>
    <property type="match status" value="1"/>
</dbReference>
<keyword evidence="3 12" id="KW-0934">Plastid</keyword>
<dbReference type="GeneID" id="22161172"/>
<accession>A0A097KQS6</accession>
<dbReference type="InterPro" id="IPR007081">
    <property type="entry name" value="RNA_pol_Rpb1_5"/>
</dbReference>
<dbReference type="EC" id="2.7.7.6" evidence="1"/>
<dbReference type="RefSeq" id="YP_009106704.1">
    <property type="nucleotide sequence ID" value="NC_025547.1"/>
</dbReference>
<name>A0A097KQS6_9CHLO</name>
<gene>
    <name evidence="12" type="primary">rpoC2</name>
</gene>
<dbReference type="Pfam" id="PF04998">
    <property type="entry name" value="RNA_pol_Rpb1_5"/>
    <property type="match status" value="1"/>
</dbReference>
<keyword evidence="12" id="KW-0150">Chloroplast</keyword>